<dbReference type="Proteomes" id="UP000317839">
    <property type="component" value="Unassembled WGS sequence"/>
</dbReference>
<evidence type="ECO:0000259" key="6">
    <source>
        <dbReference type="PROSITE" id="PS51123"/>
    </source>
</evidence>
<dbReference type="InterPro" id="IPR050330">
    <property type="entry name" value="Bact_OuterMem_StrucFunc"/>
</dbReference>
<organism evidence="7 8">
    <name type="scientific">Aliikangiella marina</name>
    <dbReference type="NCBI Taxonomy" id="1712262"/>
    <lineage>
        <taxon>Bacteria</taxon>
        <taxon>Pseudomonadati</taxon>
        <taxon>Pseudomonadota</taxon>
        <taxon>Gammaproteobacteria</taxon>
        <taxon>Oceanospirillales</taxon>
        <taxon>Pleioneaceae</taxon>
        <taxon>Aliikangiella</taxon>
    </lineage>
</organism>
<sequence>MSKWITSVVLKFFVGVIFFVSPQVDAAEPASDIDFIGRYPGSVMSAFAESEFDSVKIPLSVNEYKKAENFQSITVEGRRSVRIYDVPNETSTLKVFRSLEKGLQAAGFETKLSCNGENNGCGYFFLRSLMSKQAIESYYKYKFKEFYNLNTGKLHIFSGKRLKDGKNYYLVMVVAQSKYARVMQYSLDLVEVQPLKTESLIVTVSKMTKDIGESGKVVLDGLYFENDSAALTDVSGPALKIIAEYLNAHKALKFLVVGHTDTKGSYNYNQRLSQQRAQSVIKALVDNYKVNAESLKGIGIAFASPKATNNTKSGRSQNRRVELVQVEAF</sequence>
<dbReference type="InterPro" id="IPR036737">
    <property type="entry name" value="OmpA-like_sf"/>
</dbReference>
<evidence type="ECO:0000256" key="2">
    <source>
        <dbReference type="ARBA" id="ARBA00023136"/>
    </source>
</evidence>
<gene>
    <name evidence="7" type="ORF">FLL45_15620</name>
</gene>
<feature type="signal peptide" evidence="5">
    <location>
        <begin position="1"/>
        <end position="26"/>
    </location>
</feature>
<dbReference type="OrthoDB" id="9792021at2"/>
<dbReference type="CDD" id="cd07185">
    <property type="entry name" value="OmpA_C-like"/>
    <property type="match status" value="1"/>
</dbReference>
<comment type="caution">
    <text evidence="7">The sequence shown here is derived from an EMBL/GenBank/DDBJ whole genome shotgun (WGS) entry which is preliminary data.</text>
</comment>
<accession>A0A545T6P6</accession>
<evidence type="ECO:0000256" key="1">
    <source>
        <dbReference type="ARBA" id="ARBA00004442"/>
    </source>
</evidence>
<keyword evidence="2 4" id="KW-0472">Membrane</keyword>
<keyword evidence="8" id="KW-1185">Reference proteome</keyword>
<evidence type="ECO:0000256" key="4">
    <source>
        <dbReference type="PROSITE-ProRule" id="PRU00473"/>
    </source>
</evidence>
<keyword evidence="5" id="KW-0732">Signal</keyword>
<evidence type="ECO:0000313" key="8">
    <source>
        <dbReference type="Proteomes" id="UP000317839"/>
    </source>
</evidence>
<feature type="domain" description="OmpA-like" evidence="6">
    <location>
        <begin position="211"/>
        <end position="329"/>
    </location>
</feature>
<dbReference type="AlphaFoldDB" id="A0A545T6P6"/>
<dbReference type="GO" id="GO:0009279">
    <property type="term" value="C:cell outer membrane"/>
    <property type="evidence" value="ECO:0007669"/>
    <property type="project" value="UniProtKB-SubCell"/>
</dbReference>
<dbReference type="EMBL" id="VIKR01000004">
    <property type="protein sequence ID" value="TQV72893.1"/>
    <property type="molecule type" value="Genomic_DNA"/>
</dbReference>
<dbReference type="PROSITE" id="PS51123">
    <property type="entry name" value="OMPA_2"/>
    <property type="match status" value="1"/>
</dbReference>
<evidence type="ECO:0000256" key="5">
    <source>
        <dbReference type="SAM" id="SignalP"/>
    </source>
</evidence>
<comment type="subcellular location">
    <subcellularLocation>
        <location evidence="1">Cell outer membrane</location>
    </subcellularLocation>
</comment>
<dbReference type="Gene3D" id="3.30.1330.60">
    <property type="entry name" value="OmpA-like domain"/>
    <property type="match status" value="1"/>
</dbReference>
<protein>
    <submittedName>
        <fullName evidence="7">OmpA family protein</fullName>
    </submittedName>
</protein>
<reference evidence="7 8" key="1">
    <citation type="submission" date="2019-06" db="EMBL/GenBank/DDBJ databases">
        <title>Draft genome of Aliikangiella marina GYP-15.</title>
        <authorList>
            <person name="Wang G."/>
        </authorList>
    </citation>
    <scope>NUCLEOTIDE SEQUENCE [LARGE SCALE GENOMIC DNA]</scope>
    <source>
        <strain evidence="7 8">GYP-15</strain>
    </source>
</reference>
<name>A0A545T6P6_9GAMM</name>
<dbReference type="SUPFAM" id="SSF103088">
    <property type="entry name" value="OmpA-like"/>
    <property type="match status" value="1"/>
</dbReference>
<evidence type="ECO:0000256" key="3">
    <source>
        <dbReference type="ARBA" id="ARBA00023237"/>
    </source>
</evidence>
<dbReference type="Pfam" id="PF00691">
    <property type="entry name" value="OmpA"/>
    <property type="match status" value="1"/>
</dbReference>
<dbReference type="PANTHER" id="PTHR30329">
    <property type="entry name" value="STATOR ELEMENT OF FLAGELLAR MOTOR COMPLEX"/>
    <property type="match status" value="1"/>
</dbReference>
<dbReference type="PRINTS" id="PR01021">
    <property type="entry name" value="OMPADOMAIN"/>
</dbReference>
<feature type="chain" id="PRO_5022154242" evidence="5">
    <location>
        <begin position="27"/>
        <end position="329"/>
    </location>
</feature>
<dbReference type="InterPro" id="IPR006665">
    <property type="entry name" value="OmpA-like"/>
</dbReference>
<dbReference type="PANTHER" id="PTHR30329:SF21">
    <property type="entry name" value="LIPOPROTEIN YIAD-RELATED"/>
    <property type="match status" value="1"/>
</dbReference>
<dbReference type="RefSeq" id="WP_142943029.1">
    <property type="nucleotide sequence ID" value="NZ_VIKR01000004.1"/>
</dbReference>
<proteinExistence type="predicted"/>
<evidence type="ECO:0000313" key="7">
    <source>
        <dbReference type="EMBL" id="TQV72893.1"/>
    </source>
</evidence>
<dbReference type="InterPro" id="IPR006664">
    <property type="entry name" value="OMP_bac"/>
</dbReference>
<keyword evidence="3" id="KW-0998">Cell outer membrane</keyword>